<name>A0A4U2YDJ3_9BACL</name>
<keyword evidence="2" id="KW-1185">Reference proteome</keyword>
<protein>
    <recommendedName>
        <fullName evidence="3">Rad50/SbcC-type AAA domain-containing protein</fullName>
    </recommendedName>
</protein>
<comment type="caution">
    <text evidence="1">The sequence shown here is derived from an EMBL/GenBank/DDBJ whole genome shotgun (WGS) entry which is preliminary data.</text>
</comment>
<sequence>MSCMILQKLIVQGLSYRRTIQFNDDFTIISGEKTSGKSLVLSLIDYCLGKKSKIDLTVQTELDTFCDQVFLELKINDEFFTLSRLLKEKQDKISIYFCAFENLDEYTSKTLDIKEAMKFMMQKLNINEYQIIRHQKHSTKKELDTVSFRDIFRYVYIHQHALGTGDFLEKKTTFKSIKNPHAFKMMFNLVDIDKDALNEQLVEVQNNIEETRKEILGLKSYLKDKDAEDRIDLQAKSDKLNKMIESQRQDKLVVIQNSKSNSNNENKMYIKLKKDLEGIANELFDLHREKRHLQLSVNSKKLLLEEYGIEQKEVEETLELNYKIVIPDQSIECPLCNSKVSSHTHAQVHRNADTEKMLHKVKREITNKINLVSSLIDSEMENIEDIDKEIARLSRKQIIFNEAISEFAKVTDVPFLSQIDSINSMINRLIKDREMVKEELRIHHKIDEKEKHIEDLQSTETRLKGEIAALQISDEDRNKIFKFLNAEYKHFMGRLKYNTTGETFIHPEQYIPFYNGASVYAHESGGLLECMQLSYLGAILRSKEAGFAPGHPGFLLLDSLSKYVGTLKQEDQQTGEQGEKQTQEEIAVEKQTEVKEKNKINDPEVYEEFYKILIELSANHQIILVENTPPKEFNRMYTKYTFLNGEHGLINQEMNEIKQDSVS</sequence>
<dbReference type="Proteomes" id="UP000307841">
    <property type="component" value="Unassembled WGS sequence"/>
</dbReference>
<dbReference type="Gene3D" id="3.40.50.300">
    <property type="entry name" value="P-loop containing nucleotide triphosphate hydrolases"/>
    <property type="match status" value="1"/>
</dbReference>
<gene>
    <name evidence="1" type="ORF">E8L90_23720</name>
</gene>
<dbReference type="InterPro" id="IPR027417">
    <property type="entry name" value="P-loop_NTPase"/>
</dbReference>
<proteinExistence type="predicted"/>
<dbReference type="EMBL" id="SZNK01000001">
    <property type="protein sequence ID" value="TKI58152.1"/>
    <property type="molecule type" value="Genomic_DNA"/>
</dbReference>
<dbReference type="AlphaFoldDB" id="A0A4U2YDJ3"/>
<reference evidence="1 2" key="1">
    <citation type="submission" date="2019-04" db="EMBL/GenBank/DDBJ databases">
        <title>Whole genome sequencing of Brevibacillus sp. TGS2-1.</title>
        <authorList>
            <person name="Choi A."/>
        </authorList>
    </citation>
    <scope>NUCLEOTIDE SEQUENCE [LARGE SCALE GENOMIC DNA]</scope>
    <source>
        <strain evidence="1 2">TGS2-1</strain>
    </source>
</reference>
<dbReference type="OrthoDB" id="103556at2"/>
<accession>A0A4U2YDJ3</accession>
<evidence type="ECO:0008006" key="3">
    <source>
        <dbReference type="Google" id="ProtNLM"/>
    </source>
</evidence>
<evidence type="ECO:0000313" key="2">
    <source>
        <dbReference type="Proteomes" id="UP000307841"/>
    </source>
</evidence>
<evidence type="ECO:0000313" key="1">
    <source>
        <dbReference type="EMBL" id="TKI58152.1"/>
    </source>
</evidence>
<dbReference type="RefSeq" id="WP_137031598.1">
    <property type="nucleotide sequence ID" value="NZ_SZNK01000001.1"/>
</dbReference>
<organism evidence="1 2">
    <name type="scientific">Brevibacillus antibioticus</name>
    <dbReference type="NCBI Taxonomy" id="2570228"/>
    <lineage>
        <taxon>Bacteria</taxon>
        <taxon>Bacillati</taxon>
        <taxon>Bacillota</taxon>
        <taxon>Bacilli</taxon>
        <taxon>Bacillales</taxon>
        <taxon>Paenibacillaceae</taxon>
        <taxon>Brevibacillus</taxon>
    </lineage>
</organism>